<keyword evidence="1 4" id="KW-0808">Transferase</keyword>
<keyword evidence="5" id="KW-1185">Reference proteome</keyword>
<protein>
    <submittedName>
        <fullName evidence="4">Methyltransferase</fullName>
    </submittedName>
</protein>
<evidence type="ECO:0000256" key="2">
    <source>
        <dbReference type="ARBA" id="ARBA00022691"/>
    </source>
</evidence>
<dbReference type="CDD" id="cd02440">
    <property type="entry name" value="AdoMet_MTases"/>
    <property type="match status" value="1"/>
</dbReference>
<dbReference type="InterPro" id="IPR029063">
    <property type="entry name" value="SAM-dependent_MTases_sf"/>
</dbReference>
<dbReference type="Proteomes" id="UP001297272">
    <property type="component" value="Unassembled WGS sequence"/>
</dbReference>
<gene>
    <name evidence="4" type="ORF">JYU29_03475</name>
</gene>
<dbReference type="InterPro" id="IPR007848">
    <property type="entry name" value="Small_mtfrase_dom"/>
</dbReference>
<dbReference type="EMBL" id="JAFMNX010000001">
    <property type="protein sequence ID" value="MBS9719744.1"/>
    <property type="molecule type" value="Genomic_DNA"/>
</dbReference>
<reference evidence="4 5" key="1">
    <citation type="submission" date="2021-03" db="EMBL/GenBank/DDBJ databases">
        <title>Tianweitania aestuarii sp. nov., isolated from a tidal flat.</title>
        <authorList>
            <person name="Park S."/>
            <person name="Yoon J.-H."/>
        </authorList>
    </citation>
    <scope>NUCLEOTIDE SEQUENCE [LARGE SCALE GENOMIC DNA]</scope>
    <source>
        <strain evidence="4 5">BSSL-BM11</strain>
    </source>
</reference>
<sequence>MPASRPRSSGTDVSDRLNWPPHTVDAFHRGVFQLVQPREQGHRAGTDALILAASVPNGFNGTVADLGAGVGAAGLAVLSRCPQAKALLVERSPDMVEWAQRTLALDANAALSTRATILQADVALTGAARRTGGLADNSVDFVILNPPFNALPDRSSPDALRAEAHVMTPDLFEQWLRTAAAIVRPKGGVAVIARPQSLFDILRAFAGRFGRAEMLPIHPRPDKPATRIVVRGELGSRAGLSLLPPLVVHDTVGNGFSERADAINNGRATLFGD</sequence>
<evidence type="ECO:0000256" key="1">
    <source>
        <dbReference type="ARBA" id="ARBA00022603"/>
    </source>
</evidence>
<evidence type="ECO:0000313" key="5">
    <source>
        <dbReference type="Proteomes" id="UP001297272"/>
    </source>
</evidence>
<dbReference type="PANTHER" id="PTHR47739">
    <property type="entry name" value="TRNA1(VAL) (ADENINE(37)-N6)-METHYLTRANSFERASE"/>
    <property type="match status" value="1"/>
</dbReference>
<dbReference type="GO" id="GO:0032259">
    <property type="term" value="P:methylation"/>
    <property type="evidence" value="ECO:0007669"/>
    <property type="project" value="UniProtKB-KW"/>
</dbReference>
<dbReference type="SUPFAM" id="SSF53335">
    <property type="entry name" value="S-adenosyl-L-methionine-dependent methyltransferases"/>
    <property type="match status" value="1"/>
</dbReference>
<dbReference type="Gene3D" id="3.40.50.150">
    <property type="entry name" value="Vaccinia Virus protein VP39"/>
    <property type="match status" value="1"/>
</dbReference>
<dbReference type="InterPro" id="IPR050210">
    <property type="entry name" value="tRNA_Adenine-N(6)_MTase"/>
</dbReference>
<dbReference type="PANTHER" id="PTHR47739:SF1">
    <property type="entry name" value="TRNA1(VAL) (ADENINE(37)-N6)-METHYLTRANSFERASE"/>
    <property type="match status" value="1"/>
</dbReference>
<name>A0ABS5RU21_9HYPH</name>
<dbReference type="PROSITE" id="PS00092">
    <property type="entry name" value="N6_MTASE"/>
    <property type="match status" value="1"/>
</dbReference>
<organism evidence="4 5">
    <name type="scientific">Tianweitania aestuarii</name>
    <dbReference type="NCBI Taxonomy" id="2814886"/>
    <lineage>
        <taxon>Bacteria</taxon>
        <taxon>Pseudomonadati</taxon>
        <taxon>Pseudomonadota</taxon>
        <taxon>Alphaproteobacteria</taxon>
        <taxon>Hyphomicrobiales</taxon>
        <taxon>Phyllobacteriaceae</taxon>
        <taxon>Tianweitania</taxon>
    </lineage>
</organism>
<dbReference type="InterPro" id="IPR002052">
    <property type="entry name" value="DNA_methylase_N6_adenine_CS"/>
</dbReference>
<accession>A0ABS5RU21</accession>
<evidence type="ECO:0000259" key="3">
    <source>
        <dbReference type="Pfam" id="PF05175"/>
    </source>
</evidence>
<dbReference type="Pfam" id="PF05175">
    <property type="entry name" value="MTS"/>
    <property type="match status" value="1"/>
</dbReference>
<feature type="domain" description="Methyltransferase small" evidence="3">
    <location>
        <begin position="50"/>
        <end position="150"/>
    </location>
</feature>
<comment type="caution">
    <text evidence="4">The sequence shown here is derived from an EMBL/GenBank/DDBJ whole genome shotgun (WGS) entry which is preliminary data.</text>
</comment>
<proteinExistence type="predicted"/>
<keyword evidence="2" id="KW-0949">S-adenosyl-L-methionine</keyword>
<keyword evidence="1 4" id="KW-0489">Methyltransferase</keyword>
<evidence type="ECO:0000313" key="4">
    <source>
        <dbReference type="EMBL" id="MBS9719744.1"/>
    </source>
</evidence>
<dbReference type="GO" id="GO:0008168">
    <property type="term" value="F:methyltransferase activity"/>
    <property type="evidence" value="ECO:0007669"/>
    <property type="project" value="UniProtKB-KW"/>
</dbReference>